<evidence type="ECO:0000313" key="2">
    <source>
        <dbReference type="EMBL" id="KAJ1135429.1"/>
    </source>
</evidence>
<evidence type="ECO:0000256" key="1">
    <source>
        <dbReference type="SAM" id="MobiDB-lite"/>
    </source>
</evidence>
<dbReference type="AlphaFoldDB" id="A0AAV7Q768"/>
<organism evidence="2 3">
    <name type="scientific">Pleurodeles waltl</name>
    <name type="common">Iberian ribbed newt</name>
    <dbReference type="NCBI Taxonomy" id="8319"/>
    <lineage>
        <taxon>Eukaryota</taxon>
        <taxon>Metazoa</taxon>
        <taxon>Chordata</taxon>
        <taxon>Craniata</taxon>
        <taxon>Vertebrata</taxon>
        <taxon>Euteleostomi</taxon>
        <taxon>Amphibia</taxon>
        <taxon>Batrachia</taxon>
        <taxon>Caudata</taxon>
        <taxon>Salamandroidea</taxon>
        <taxon>Salamandridae</taxon>
        <taxon>Pleurodelinae</taxon>
        <taxon>Pleurodeles</taxon>
    </lineage>
</organism>
<protein>
    <submittedName>
        <fullName evidence="2">Uncharacterized protein</fullName>
    </submittedName>
</protein>
<keyword evidence="3" id="KW-1185">Reference proteome</keyword>
<proteinExistence type="predicted"/>
<dbReference type="Proteomes" id="UP001066276">
    <property type="component" value="Chromosome 6"/>
</dbReference>
<name>A0AAV7Q768_PLEWA</name>
<feature type="compositionally biased region" description="Polar residues" evidence="1">
    <location>
        <begin position="11"/>
        <end position="22"/>
    </location>
</feature>
<accession>A0AAV7Q768</accession>
<evidence type="ECO:0000313" key="3">
    <source>
        <dbReference type="Proteomes" id="UP001066276"/>
    </source>
</evidence>
<sequence length="288" mass="32251">MGRGNPAVPSPASTRPATTGGQVHTPRSLHWCSVSGPLLLYLVGPWRRGRPCASLLVPAATPSAQTRLQGRARSLGSGHTVRSGPLPVLVCTRLVCHLSVQLGPPHRCRLLASRSQWPTSLVPWDEREFVRRARKRQERVVEAKSLRFSAQLEWFMPLKILEARKFVILLKEKDLLCLKLPKHFSYVSTFYYHENVMTGADDWQLRRERVEQNPTETTENGHKAAEAEAAEQLVGDVEVEQMPEETGASSTSKSDQDAECLADISSPLSYLLCITHHWLCITRLQDDS</sequence>
<reference evidence="2" key="1">
    <citation type="journal article" date="2022" name="bioRxiv">
        <title>Sequencing and chromosome-scale assembly of the giantPleurodeles waltlgenome.</title>
        <authorList>
            <person name="Brown T."/>
            <person name="Elewa A."/>
            <person name="Iarovenko S."/>
            <person name="Subramanian E."/>
            <person name="Araus A.J."/>
            <person name="Petzold A."/>
            <person name="Susuki M."/>
            <person name="Suzuki K.-i.T."/>
            <person name="Hayashi T."/>
            <person name="Toyoda A."/>
            <person name="Oliveira C."/>
            <person name="Osipova E."/>
            <person name="Leigh N.D."/>
            <person name="Simon A."/>
            <person name="Yun M.H."/>
        </authorList>
    </citation>
    <scope>NUCLEOTIDE SEQUENCE</scope>
    <source>
        <strain evidence="2">20211129_DDA</strain>
        <tissue evidence="2">Liver</tissue>
    </source>
</reference>
<comment type="caution">
    <text evidence="2">The sequence shown here is derived from an EMBL/GenBank/DDBJ whole genome shotgun (WGS) entry which is preliminary data.</text>
</comment>
<gene>
    <name evidence="2" type="ORF">NDU88_001869</name>
</gene>
<feature type="region of interest" description="Disordered" evidence="1">
    <location>
        <begin position="1"/>
        <end position="26"/>
    </location>
</feature>
<dbReference type="EMBL" id="JANPWB010000010">
    <property type="protein sequence ID" value="KAJ1135429.1"/>
    <property type="molecule type" value="Genomic_DNA"/>
</dbReference>